<dbReference type="EMBL" id="DQID01000102">
    <property type="protein sequence ID" value="HCT13889.1"/>
    <property type="molecule type" value="Genomic_DNA"/>
</dbReference>
<protein>
    <submittedName>
        <fullName evidence="2">Guanine deaminase</fullName>
    </submittedName>
</protein>
<organism evidence="2 3">
    <name type="scientific">Corynebacterium nuruki</name>
    <dbReference type="NCBI Taxonomy" id="1032851"/>
    <lineage>
        <taxon>Bacteria</taxon>
        <taxon>Bacillati</taxon>
        <taxon>Actinomycetota</taxon>
        <taxon>Actinomycetes</taxon>
        <taxon>Mycobacteriales</taxon>
        <taxon>Corynebacteriaceae</taxon>
        <taxon>Corynebacterium</taxon>
    </lineage>
</organism>
<evidence type="ECO:0000313" key="2">
    <source>
        <dbReference type="EMBL" id="HCT13889.1"/>
    </source>
</evidence>
<comment type="caution">
    <text evidence="2">The sequence shown here is derived from an EMBL/GenBank/DDBJ whole genome shotgun (WGS) entry which is preliminary data.</text>
</comment>
<reference evidence="2 3" key="1">
    <citation type="journal article" date="2018" name="Nat. Biotechnol.">
        <title>A standardized bacterial taxonomy based on genome phylogeny substantially revises the tree of life.</title>
        <authorList>
            <person name="Parks D.H."/>
            <person name="Chuvochina M."/>
            <person name="Waite D.W."/>
            <person name="Rinke C."/>
            <person name="Skarshewski A."/>
            <person name="Chaumeil P.A."/>
            <person name="Hugenholtz P."/>
        </authorList>
    </citation>
    <scope>NUCLEOTIDE SEQUENCE [LARGE SCALE GENOMIC DNA]</scope>
    <source>
        <strain evidence="2">UBA11247</strain>
    </source>
</reference>
<dbReference type="SUPFAM" id="SSF51338">
    <property type="entry name" value="Composite domain of metallo-dependent hydrolases"/>
    <property type="match status" value="1"/>
</dbReference>
<feature type="non-terminal residue" evidence="2">
    <location>
        <position position="46"/>
    </location>
</feature>
<sequence length="46" mass="4606">VSRLLGSPLSVAELLRLSTLGGAEALGVEDSVGSLEVGKDADLVVL</sequence>
<dbReference type="InterPro" id="IPR011059">
    <property type="entry name" value="Metal-dep_hydrolase_composite"/>
</dbReference>
<accession>A0A3D4SX90</accession>
<dbReference type="InterPro" id="IPR006680">
    <property type="entry name" value="Amidohydro-rel"/>
</dbReference>
<dbReference type="Pfam" id="PF01979">
    <property type="entry name" value="Amidohydro_1"/>
    <property type="match status" value="1"/>
</dbReference>
<dbReference type="GO" id="GO:0016810">
    <property type="term" value="F:hydrolase activity, acting on carbon-nitrogen (but not peptide) bonds"/>
    <property type="evidence" value="ECO:0007669"/>
    <property type="project" value="InterPro"/>
</dbReference>
<proteinExistence type="predicted"/>
<evidence type="ECO:0000259" key="1">
    <source>
        <dbReference type="Pfam" id="PF01979"/>
    </source>
</evidence>
<feature type="non-terminal residue" evidence="2">
    <location>
        <position position="1"/>
    </location>
</feature>
<dbReference type="AlphaFoldDB" id="A0A3D4SX90"/>
<evidence type="ECO:0000313" key="3">
    <source>
        <dbReference type="Proteomes" id="UP000261739"/>
    </source>
</evidence>
<feature type="domain" description="Amidohydrolase-related" evidence="1">
    <location>
        <begin position="9"/>
        <end position="46"/>
    </location>
</feature>
<name>A0A3D4SX90_9CORY</name>
<dbReference type="Proteomes" id="UP000261739">
    <property type="component" value="Unassembled WGS sequence"/>
</dbReference>
<gene>
    <name evidence="2" type="ORF">DIW82_03595</name>
</gene>
<dbReference type="Gene3D" id="3.20.20.140">
    <property type="entry name" value="Metal-dependent hydrolases"/>
    <property type="match status" value="1"/>
</dbReference>